<dbReference type="InterPro" id="IPR051532">
    <property type="entry name" value="Ester_Hydrolysis_Enzymes"/>
</dbReference>
<dbReference type="PANTHER" id="PTHR30383:SF5">
    <property type="entry name" value="SGNH HYDROLASE-TYPE ESTERASE DOMAIN-CONTAINING PROTEIN"/>
    <property type="match status" value="1"/>
</dbReference>
<reference evidence="2" key="1">
    <citation type="submission" date="2020-01" db="EMBL/GenBank/DDBJ databases">
        <authorList>
            <person name="Meier V. D."/>
            <person name="Meier V D."/>
        </authorList>
    </citation>
    <scope>NUCLEOTIDE SEQUENCE</scope>
    <source>
        <strain evidence="2">HLG_WM_MAG_01</strain>
    </source>
</reference>
<dbReference type="InterPro" id="IPR026395">
    <property type="entry name" value="CshA_fibril"/>
</dbReference>
<gene>
    <name evidence="2" type="ORF">HELGO_WM562</name>
</gene>
<evidence type="ECO:0000313" key="2">
    <source>
        <dbReference type="EMBL" id="CAA6819652.1"/>
    </source>
</evidence>
<feature type="domain" description="CshA" evidence="1">
    <location>
        <begin position="237"/>
        <end position="331"/>
    </location>
</feature>
<protein>
    <recommendedName>
        <fullName evidence="1">CshA domain-containing protein</fullName>
    </recommendedName>
</protein>
<accession>A0A6S6TFJ6</accession>
<dbReference type="Pfam" id="PF19076">
    <property type="entry name" value="CshA_repeat"/>
    <property type="match status" value="1"/>
</dbReference>
<dbReference type="GO" id="GO:0004622">
    <property type="term" value="F:phosphatidylcholine lysophospholipase activity"/>
    <property type="evidence" value="ECO:0007669"/>
    <property type="project" value="TreeGrafter"/>
</dbReference>
<name>A0A6S6TFJ6_9BACT</name>
<proteinExistence type="predicted"/>
<dbReference type="Gene3D" id="3.40.50.1110">
    <property type="entry name" value="SGNH hydrolase"/>
    <property type="match status" value="1"/>
</dbReference>
<dbReference type="EMBL" id="CACVAS010000107">
    <property type="protein sequence ID" value="CAA6819652.1"/>
    <property type="molecule type" value="Genomic_DNA"/>
</dbReference>
<evidence type="ECO:0000259" key="1">
    <source>
        <dbReference type="Pfam" id="PF19076"/>
    </source>
</evidence>
<dbReference type="SUPFAM" id="SSF52266">
    <property type="entry name" value="SGNH hydrolase"/>
    <property type="match status" value="1"/>
</dbReference>
<organism evidence="2">
    <name type="scientific">uncultured Sulfurovum sp</name>
    <dbReference type="NCBI Taxonomy" id="269237"/>
    <lineage>
        <taxon>Bacteria</taxon>
        <taxon>Pseudomonadati</taxon>
        <taxon>Campylobacterota</taxon>
        <taxon>Epsilonproteobacteria</taxon>
        <taxon>Campylobacterales</taxon>
        <taxon>Sulfurovaceae</taxon>
        <taxon>Sulfurovum</taxon>
        <taxon>environmental samples</taxon>
    </lineage>
</organism>
<dbReference type="PANTHER" id="PTHR30383">
    <property type="entry name" value="THIOESTERASE 1/PROTEASE 1/LYSOPHOSPHOLIPASE L1"/>
    <property type="match status" value="1"/>
</dbReference>
<sequence>MSYRNLLSTILFTLSIFTFSLSADTVRIMPLGDSITDGVTDEELTEKINIRVGYRQSLWNSLKSTGMDVDFVGSQISGSSATPPFDAHHEGHPDWTSYDIAEKTYSFVYSAKPHNVLLHIGANDNSTSIYGLNAILNEIDAYEVQTGQTVRVFLAKIINRREYDLNIAGFNKNVEELFYTRWEKGDILTLVDMEEEANLKQSDYSTRTHPNASGYEKMASVWLKAIQTPYVKYTSAPIANEDKISAETGSIISYNILANDTDRQNDISVNSVSFVGGEDTDNDNDNNVLSVDGEGKWSVDEVGIMTFTPNKSFTNDPTPVQYTVSDEENETSEPATITIDYSNSSLDAYPSSIVPTPYIESVSIDEVSNSVTFITRIPENGILF</sequence>
<dbReference type="InterPro" id="IPR036514">
    <property type="entry name" value="SGNH_hydro_sf"/>
</dbReference>
<dbReference type="AlphaFoldDB" id="A0A6S6TFJ6"/>